<dbReference type="KEGG" id="fpu:FPSE_10342"/>
<accession>K3V7J0</accession>
<dbReference type="Proteomes" id="UP000007978">
    <property type="component" value="Chromosome 2"/>
</dbReference>
<comment type="caution">
    <text evidence="1">The sequence shown here is derived from an EMBL/GenBank/DDBJ whole genome shotgun (WGS) entry which is preliminary data.</text>
</comment>
<keyword evidence="2" id="KW-1185">Reference proteome</keyword>
<dbReference type="GeneID" id="20368959"/>
<gene>
    <name evidence="1" type="ORF">FPSE_10342</name>
</gene>
<protein>
    <submittedName>
        <fullName evidence="1">Uncharacterized protein</fullName>
    </submittedName>
</protein>
<dbReference type="RefSeq" id="XP_009261734.1">
    <property type="nucleotide sequence ID" value="XM_009263459.1"/>
</dbReference>
<sequence>MQVIAQAAIISLYAIFTRIRRGRILALRIGLYLLLS</sequence>
<name>K3V7J0_FUSPC</name>
<proteinExistence type="predicted"/>
<dbReference type="EMBL" id="AFNW01000338">
    <property type="protein sequence ID" value="EKJ69482.1"/>
    <property type="molecule type" value="Genomic_DNA"/>
</dbReference>
<evidence type="ECO:0000313" key="1">
    <source>
        <dbReference type="EMBL" id="EKJ69482.1"/>
    </source>
</evidence>
<dbReference type="HOGENOM" id="CLU_3359782_0_0_1"/>
<evidence type="ECO:0000313" key="2">
    <source>
        <dbReference type="Proteomes" id="UP000007978"/>
    </source>
</evidence>
<organism evidence="1 2">
    <name type="scientific">Fusarium pseudograminearum (strain CS3096)</name>
    <name type="common">Wheat and barley crown-rot fungus</name>
    <dbReference type="NCBI Taxonomy" id="1028729"/>
    <lineage>
        <taxon>Eukaryota</taxon>
        <taxon>Fungi</taxon>
        <taxon>Dikarya</taxon>
        <taxon>Ascomycota</taxon>
        <taxon>Pezizomycotina</taxon>
        <taxon>Sordariomycetes</taxon>
        <taxon>Hypocreomycetidae</taxon>
        <taxon>Hypocreales</taxon>
        <taxon>Nectriaceae</taxon>
        <taxon>Fusarium</taxon>
    </lineage>
</organism>
<reference evidence="1 2" key="1">
    <citation type="journal article" date="2012" name="PLoS Pathog.">
        <title>Comparative pathogenomics reveals horizontally acquired novel virulence genes in fungi infecting cereal hosts.</title>
        <authorList>
            <person name="Gardiner D.M."/>
            <person name="McDonald M.C."/>
            <person name="Covarelli L."/>
            <person name="Solomon P.S."/>
            <person name="Rusu A.G."/>
            <person name="Marshall M."/>
            <person name="Kazan K."/>
            <person name="Chakraborty S."/>
            <person name="McDonald B.A."/>
            <person name="Manners J.M."/>
        </authorList>
    </citation>
    <scope>NUCLEOTIDE SEQUENCE [LARGE SCALE GENOMIC DNA]</scope>
    <source>
        <strain evidence="1 2">CS3096</strain>
    </source>
</reference>
<dbReference type="AlphaFoldDB" id="K3V7J0"/>